<dbReference type="InterPro" id="IPR026171">
    <property type="entry name" value="FANCI"/>
</dbReference>
<dbReference type="InterPro" id="IPR029315">
    <property type="entry name" value="FANCI_S2"/>
</dbReference>
<evidence type="ECO:0000259" key="2">
    <source>
        <dbReference type="Pfam" id="PF14675"/>
    </source>
</evidence>
<feature type="domain" description="FANCI helical" evidence="6">
    <location>
        <begin position="598"/>
        <end position="816"/>
    </location>
</feature>
<dbReference type="Pfam" id="PF14678">
    <property type="entry name" value="FANCI_S4"/>
    <property type="match status" value="1"/>
</dbReference>
<keyword evidence="8" id="KW-1185">Reference proteome</keyword>
<sequence length="1374" mass="154514">MLSVIKVVKIQIHSALSLKLLSSSRNFYLVFVSAPINSTYVVKVKHNITVNIKKYYTKEEMEPNDVFKKIKEFGQSLGNREKLIQYCNSEINAILKVLPKGILSKDGAQLIDCILKGLSGNAEKKCQVISIVLKTIREQSMTETYWGDLVSRLSLELSKLPIDNLLKWSSDSVQTIIDDSDVNMIWGDILPECLNIISTYPSIRHCGTVMSGVEYKIQCIQGLCQCTWREKQLIQLTAMFKDIQLTKENHKQVVNKICSYMDNLPSETLPPLVHHLLKLCKQQNLEIVLCHLSHYFNKLYAKLQPPAQDSEATTMDVEDIVLHSEDELRRCQSTCLYHLSQGLADPELIRKHMKQWPKIQLFRDPFLINVALAVSDKGADFASVCLDVIKSAIELTLQDELRRKESAWAISVLPLDYDVASVLKALVIESTNHRQMTVLGLINLAFSLLSVYRLKPTAPQCWALGQMLLVKLSKTQPETASHILSQLADKLFGDSTQTQYSECLYILCKQAPVVIERCPQIILIVESCQGKHAVKTFEALKPLLSFSERTRDTLLKVCRKHLYSGDLCHRRLSVSGFLCVLRHTRLSSWSESSSQPESAHSYLTQLAVDVHTNRDTVTSRVRNESMFMEIVSILRRCLVQDVAVKQYLYTEIYNSVKDKAALHESILEMLNDHLSKYLPQEGEGAILMDDCVSSNGELIEPIGHLLFTIAQFLQNSEDESDDILSSPQQSPVAYYKNKLTTVMQKICQDDWLSIVDLESLSDLTVESKVRCVKVQQILQCYEALMAHKMMQWNLLTPQADAVLRLHKAYNQLLENTKASPKVTKKAKANETKDSTLRKSPNDKVTTKNKQKEKGKAPVTFAGASKDRGGPFKPLPCVWDLALGLRVLQLLYSEEVPWSSSEHRNQVRSQRSFNLFAVRAVQGTLVEGLSRHQVADEVLSVAGLVYTRCICKFHDVYNFDEHVTYACLELFKACLNLLLSNDYAFKTEDILSGMTCKKDATESVCMADLLGALFTSLDHLESERADDGLDAVGKKTYTLLVQICTMLMDIPVKAAFDLSEVLSKLESLCRCSPVPDVISLSAGCLTAAARDALDSPLLDDILKILAARLDYICGEVESSQVDNENDFPAIDDKTGHTALAMVCAHLTWRLKCVQHLLLRAKDLSSAVLYTPYTQHTKIRRELTELYEAMQVQLCQLTTWTASVASLRCVIGAGSDKVLNLCVKLYSLLATYVKLMDLPTARTLHLEKLLKLSGRKLSQVTDELVSYVEASQPQKNVLKDTKVVPRLVKAKESFNKNVVLLGEKSYQQYISLGNARDFKIVKQILEDKLNALEPNTQATDATEALGDDIDDASTVVLDDENESDVEDNRRKRRSPS</sequence>
<dbReference type="InterPro" id="IPR029313">
    <property type="entry name" value="FANCI_S3"/>
</dbReference>
<evidence type="ECO:0000259" key="6">
    <source>
        <dbReference type="Pfam" id="PF14680"/>
    </source>
</evidence>
<proteinExistence type="predicted"/>
<protein>
    <submittedName>
        <fullName evidence="7">Fanconi anemia complementation group I</fullName>
    </submittedName>
</protein>
<evidence type="ECO:0000313" key="8">
    <source>
        <dbReference type="Proteomes" id="UP000007151"/>
    </source>
</evidence>
<dbReference type="Pfam" id="PF14680">
    <property type="entry name" value="FANCI_HD2"/>
    <property type="match status" value="1"/>
</dbReference>
<dbReference type="GO" id="GO:0006281">
    <property type="term" value="P:DNA repair"/>
    <property type="evidence" value="ECO:0007669"/>
    <property type="project" value="InterPro"/>
</dbReference>
<dbReference type="InterPro" id="IPR029308">
    <property type="entry name" value="FANCI_S1"/>
</dbReference>
<reference evidence="7 8" key="1">
    <citation type="journal article" date="2011" name="Cell">
        <title>The monarch butterfly genome yields insights into long-distance migration.</title>
        <authorList>
            <person name="Zhan S."/>
            <person name="Merlin C."/>
            <person name="Boore J.L."/>
            <person name="Reppert S.M."/>
        </authorList>
    </citation>
    <scope>NUCLEOTIDE SEQUENCE [LARGE SCALE GENOMIC DNA]</scope>
    <source>
        <strain evidence="7">F-2</strain>
    </source>
</reference>
<dbReference type="InterPro" id="IPR029312">
    <property type="entry name" value="FANCI_HD2"/>
</dbReference>
<feature type="domain" description="FANCI solenoid 2" evidence="3">
    <location>
        <begin position="439"/>
        <end position="578"/>
    </location>
</feature>
<evidence type="ECO:0000256" key="1">
    <source>
        <dbReference type="SAM" id="MobiDB-lite"/>
    </source>
</evidence>
<organism evidence="7 8">
    <name type="scientific">Danaus plexippus plexippus</name>
    <dbReference type="NCBI Taxonomy" id="278856"/>
    <lineage>
        <taxon>Eukaryota</taxon>
        <taxon>Metazoa</taxon>
        <taxon>Ecdysozoa</taxon>
        <taxon>Arthropoda</taxon>
        <taxon>Hexapoda</taxon>
        <taxon>Insecta</taxon>
        <taxon>Pterygota</taxon>
        <taxon>Neoptera</taxon>
        <taxon>Endopterygota</taxon>
        <taxon>Lepidoptera</taxon>
        <taxon>Glossata</taxon>
        <taxon>Ditrysia</taxon>
        <taxon>Papilionoidea</taxon>
        <taxon>Nymphalidae</taxon>
        <taxon>Danainae</taxon>
        <taxon>Danaini</taxon>
        <taxon>Danaina</taxon>
        <taxon>Danaus</taxon>
        <taxon>Danaus</taxon>
    </lineage>
</organism>
<dbReference type="Pfam" id="PF14676">
    <property type="entry name" value="FANCI_S2"/>
    <property type="match status" value="1"/>
</dbReference>
<dbReference type="Pfam" id="PF14677">
    <property type="entry name" value="FANCI_S3"/>
    <property type="match status" value="1"/>
</dbReference>
<dbReference type="PANTHER" id="PTHR21818:SF0">
    <property type="entry name" value="FANCONI ANEMIA GROUP I PROTEIN"/>
    <property type="match status" value="1"/>
</dbReference>
<gene>
    <name evidence="7" type="ORF">KGM_200329</name>
</gene>
<dbReference type="InterPro" id="IPR029314">
    <property type="entry name" value="FANCI_S4"/>
</dbReference>
<dbReference type="EMBL" id="AGBW02013457">
    <property type="protein sequence ID" value="OWR43398.1"/>
    <property type="molecule type" value="Genomic_DNA"/>
</dbReference>
<evidence type="ECO:0000259" key="3">
    <source>
        <dbReference type="Pfam" id="PF14676"/>
    </source>
</evidence>
<dbReference type="GO" id="GO:0070182">
    <property type="term" value="F:DNA polymerase binding"/>
    <property type="evidence" value="ECO:0007669"/>
    <property type="project" value="TreeGrafter"/>
</dbReference>
<evidence type="ECO:0000259" key="5">
    <source>
        <dbReference type="Pfam" id="PF14678"/>
    </source>
</evidence>
<accession>A0A212EPH9</accession>
<comment type="caution">
    <text evidence="7">The sequence shown here is derived from an EMBL/GenBank/DDBJ whole genome shotgun (WGS) entry which is preliminary data.</text>
</comment>
<evidence type="ECO:0000313" key="7">
    <source>
        <dbReference type="EMBL" id="OWR43398.1"/>
    </source>
</evidence>
<dbReference type="InParanoid" id="A0A212EPH9"/>
<dbReference type="STRING" id="278856.A0A212EPH9"/>
<dbReference type="Pfam" id="PF14675">
    <property type="entry name" value="FANCI_S1"/>
    <property type="match status" value="1"/>
</dbReference>
<dbReference type="PANTHER" id="PTHR21818">
    <property type="entry name" value="BC025462 PROTEIN"/>
    <property type="match status" value="1"/>
</dbReference>
<dbReference type="FunCoup" id="A0A212EPH9">
    <property type="interactions" value="711"/>
</dbReference>
<feature type="region of interest" description="Disordered" evidence="1">
    <location>
        <begin position="1337"/>
        <end position="1374"/>
    </location>
</feature>
<dbReference type="eggNOG" id="KOG4553">
    <property type="taxonomic scope" value="Eukaryota"/>
</dbReference>
<feature type="compositionally biased region" description="Acidic residues" evidence="1">
    <location>
        <begin position="1343"/>
        <end position="1363"/>
    </location>
</feature>
<name>A0A212EPH9_DANPL</name>
<feature type="domain" description="FANCI solenoid 4" evidence="5">
    <location>
        <begin position="1101"/>
        <end position="1324"/>
    </location>
</feature>
<feature type="domain" description="FANCI solenoid 3" evidence="4">
    <location>
        <begin position="877"/>
        <end position="1070"/>
    </location>
</feature>
<evidence type="ECO:0000259" key="4">
    <source>
        <dbReference type="Pfam" id="PF14677"/>
    </source>
</evidence>
<dbReference type="KEGG" id="dpl:KGM_200329"/>
<feature type="domain" description="FANCI solenoid 1" evidence="2">
    <location>
        <begin position="123"/>
        <end position="341"/>
    </location>
</feature>
<dbReference type="Proteomes" id="UP000007151">
    <property type="component" value="Unassembled WGS sequence"/>
</dbReference>
<feature type="region of interest" description="Disordered" evidence="1">
    <location>
        <begin position="819"/>
        <end position="864"/>
    </location>
</feature>
<feature type="compositionally biased region" description="Basic and acidic residues" evidence="1">
    <location>
        <begin position="827"/>
        <end position="855"/>
    </location>
</feature>